<feature type="domain" description="Glycosyl transferase family 1" evidence="2">
    <location>
        <begin position="165"/>
        <end position="314"/>
    </location>
</feature>
<evidence type="ECO:0000256" key="1">
    <source>
        <dbReference type="ARBA" id="ARBA00022679"/>
    </source>
</evidence>
<evidence type="ECO:0000313" key="4">
    <source>
        <dbReference type="EMBL" id="SHH35626.1"/>
    </source>
</evidence>
<dbReference type="CDD" id="cd03809">
    <property type="entry name" value="GT4_MtfB-like"/>
    <property type="match status" value="1"/>
</dbReference>
<dbReference type="InterPro" id="IPR001296">
    <property type="entry name" value="Glyco_trans_1"/>
</dbReference>
<dbReference type="GO" id="GO:0009103">
    <property type="term" value="P:lipopolysaccharide biosynthetic process"/>
    <property type="evidence" value="ECO:0007669"/>
    <property type="project" value="TreeGrafter"/>
</dbReference>
<evidence type="ECO:0000259" key="3">
    <source>
        <dbReference type="Pfam" id="PF13439"/>
    </source>
</evidence>
<reference evidence="4 5" key="1">
    <citation type="submission" date="2016-11" db="EMBL/GenBank/DDBJ databases">
        <authorList>
            <person name="Jaros S."/>
            <person name="Januszkiewicz K."/>
            <person name="Wedrychowicz H."/>
        </authorList>
    </citation>
    <scope>NUCLEOTIDE SEQUENCE [LARGE SCALE GENOMIC DNA]</scope>
    <source>
        <strain evidence="4 5">CGMCC 1.7049</strain>
    </source>
</reference>
<dbReference type="PANTHER" id="PTHR46401">
    <property type="entry name" value="GLYCOSYLTRANSFERASE WBBK-RELATED"/>
    <property type="match status" value="1"/>
</dbReference>
<dbReference type="Gene3D" id="3.40.50.2000">
    <property type="entry name" value="Glycogen Phosphorylase B"/>
    <property type="match status" value="2"/>
</dbReference>
<organism evidence="4 5">
    <name type="scientific">Hydrocarboniphaga daqingensis</name>
    <dbReference type="NCBI Taxonomy" id="490188"/>
    <lineage>
        <taxon>Bacteria</taxon>
        <taxon>Pseudomonadati</taxon>
        <taxon>Pseudomonadota</taxon>
        <taxon>Gammaproteobacteria</taxon>
        <taxon>Nevskiales</taxon>
        <taxon>Nevskiaceae</taxon>
        <taxon>Hydrocarboniphaga</taxon>
    </lineage>
</organism>
<proteinExistence type="predicted"/>
<keyword evidence="4" id="KW-0328">Glycosyltransferase</keyword>
<evidence type="ECO:0000259" key="2">
    <source>
        <dbReference type="Pfam" id="PF00534"/>
    </source>
</evidence>
<dbReference type="EMBL" id="FQWZ01000011">
    <property type="protein sequence ID" value="SHH35626.1"/>
    <property type="molecule type" value="Genomic_DNA"/>
</dbReference>
<dbReference type="OrthoDB" id="9764577at2"/>
<dbReference type="SUPFAM" id="SSF53756">
    <property type="entry name" value="UDP-Glycosyltransferase/glycogen phosphorylase"/>
    <property type="match status" value="1"/>
</dbReference>
<dbReference type="AlphaFoldDB" id="A0A1M5SAV1"/>
<gene>
    <name evidence="4" type="ORF">SAMN04488068_0041</name>
</gene>
<dbReference type="Pfam" id="PF13439">
    <property type="entry name" value="Glyco_transf_4"/>
    <property type="match status" value="1"/>
</dbReference>
<name>A0A1M5SAV1_9GAMM</name>
<keyword evidence="5" id="KW-1185">Reference proteome</keyword>
<accession>A0A1M5SAV1</accession>
<dbReference type="GO" id="GO:0016757">
    <property type="term" value="F:glycosyltransferase activity"/>
    <property type="evidence" value="ECO:0007669"/>
    <property type="project" value="UniProtKB-KW"/>
</dbReference>
<dbReference type="PANTHER" id="PTHR46401:SF2">
    <property type="entry name" value="GLYCOSYLTRANSFERASE WBBK-RELATED"/>
    <property type="match status" value="1"/>
</dbReference>
<dbReference type="STRING" id="490188.SAMN04488068_0041"/>
<dbReference type="Proteomes" id="UP000199758">
    <property type="component" value="Unassembled WGS sequence"/>
</dbReference>
<dbReference type="RefSeq" id="WP_072899653.1">
    <property type="nucleotide sequence ID" value="NZ_FQWZ01000011.1"/>
</dbReference>
<feature type="domain" description="Glycosyltransferase subfamily 4-like N-terminal" evidence="3">
    <location>
        <begin position="75"/>
        <end position="159"/>
    </location>
</feature>
<sequence length="340" mass="38087">MIVFDRIIASLQHTGGASVLFNELASRMYRDDVRYEEYGYKATEVTRPHFRLLPKRLAERYRRFPTSELAGNASAAVFHSTCYRVPDRRVRATVTTVHDFTYEHVIGGLKRLVHSAQKNDAIRRSDLLVCVSHNTRADLLNFVPDVDPRKIVVVHNGVSDRFHPVNEPADRPYVLYVGQRVSYKNFQSLVVALAAMPDLQLRCVGGGSFTEAEQRVLSRLLPGRFLHLGYVDEVSLNRAYAQAFCFAYPSLYEGFGIPILESMRAGCPVVAVNNSSIPEVSGGAATLAEDGSPEALRVAIQALFVSDYRNKVINAGLRHSAGFGWERHYNEMMAAYNKVM</sequence>
<dbReference type="InterPro" id="IPR028098">
    <property type="entry name" value="Glyco_trans_4-like_N"/>
</dbReference>
<protein>
    <submittedName>
        <fullName evidence="4">Mannosyltransferase</fullName>
    </submittedName>
</protein>
<dbReference type="Pfam" id="PF00534">
    <property type="entry name" value="Glycos_transf_1"/>
    <property type="match status" value="1"/>
</dbReference>
<keyword evidence="1 4" id="KW-0808">Transferase</keyword>
<evidence type="ECO:0000313" key="5">
    <source>
        <dbReference type="Proteomes" id="UP000199758"/>
    </source>
</evidence>